<sequence>MSGTLPLNYALVLHPSSLTGCSPARDSQPEEPSSTLGARALLKPWQPLQEIERQTANTEDVGARAIAWLLKSMSNPPTTSIALQSLGESSPAMTKMFPDKYFPSDGKWSAVYDIWYVTDTTSATPAVSLVTTYYPNAIPTTQLRLRLRLRLSRIQHPPPAIAMYSSIFLSAAALLTWGSAAVSAAVVGRDRVDGVEKLGCTETEPRGYNGPLGEPTSGGAKEKEGGDKKEK</sequence>
<evidence type="ECO:0000256" key="1">
    <source>
        <dbReference type="SAM" id="MobiDB-lite"/>
    </source>
</evidence>
<evidence type="ECO:0000313" key="2">
    <source>
        <dbReference type="EMBL" id="KAF9488357.1"/>
    </source>
</evidence>
<organism evidence="2 3">
    <name type="scientific">Pleurotus eryngii</name>
    <name type="common">Boletus of the steppes</name>
    <dbReference type="NCBI Taxonomy" id="5323"/>
    <lineage>
        <taxon>Eukaryota</taxon>
        <taxon>Fungi</taxon>
        <taxon>Dikarya</taxon>
        <taxon>Basidiomycota</taxon>
        <taxon>Agaricomycotina</taxon>
        <taxon>Agaricomycetes</taxon>
        <taxon>Agaricomycetidae</taxon>
        <taxon>Agaricales</taxon>
        <taxon>Pleurotineae</taxon>
        <taxon>Pleurotaceae</taxon>
        <taxon>Pleurotus</taxon>
    </lineage>
</organism>
<gene>
    <name evidence="2" type="ORF">BDN71DRAFT_1513132</name>
</gene>
<dbReference type="AlphaFoldDB" id="A0A9P5ZJ44"/>
<proteinExistence type="predicted"/>
<feature type="compositionally biased region" description="Basic and acidic residues" evidence="1">
    <location>
        <begin position="220"/>
        <end position="231"/>
    </location>
</feature>
<comment type="caution">
    <text evidence="2">The sequence shown here is derived from an EMBL/GenBank/DDBJ whole genome shotgun (WGS) entry which is preliminary data.</text>
</comment>
<evidence type="ECO:0000313" key="3">
    <source>
        <dbReference type="Proteomes" id="UP000807025"/>
    </source>
</evidence>
<accession>A0A9P5ZJ44</accession>
<reference evidence="2" key="1">
    <citation type="submission" date="2020-11" db="EMBL/GenBank/DDBJ databases">
        <authorList>
            <consortium name="DOE Joint Genome Institute"/>
            <person name="Ahrendt S."/>
            <person name="Riley R."/>
            <person name="Andreopoulos W."/>
            <person name="Labutti K."/>
            <person name="Pangilinan J."/>
            <person name="Ruiz-Duenas F.J."/>
            <person name="Barrasa J.M."/>
            <person name="Sanchez-Garcia M."/>
            <person name="Camarero S."/>
            <person name="Miyauchi S."/>
            <person name="Serrano A."/>
            <person name="Linde D."/>
            <person name="Babiker R."/>
            <person name="Drula E."/>
            <person name="Ayuso-Fernandez I."/>
            <person name="Pacheco R."/>
            <person name="Padilla G."/>
            <person name="Ferreira P."/>
            <person name="Barriuso J."/>
            <person name="Kellner H."/>
            <person name="Castanera R."/>
            <person name="Alfaro M."/>
            <person name="Ramirez L."/>
            <person name="Pisabarro A.G."/>
            <person name="Kuo A."/>
            <person name="Tritt A."/>
            <person name="Lipzen A."/>
            <person name="He G."/>
            <person name="Yan M."/>
            <person name="Ng V."/>
            <person name="Cullen D."/>
            <person name="Martin F."/>
            <person name="Rosso M.-N."/>
            <person name="Henrissat B."/>
            <person name="Hibbett D."/>
            <person name="Martinez A.T."/>
            <person name="Grigoriev I.V."/>
        </authorList>
    </citation>
    <scope>NUCLEOTIDE SEQUENCE</scope>
    <source>
        <strain evidence="2">ATCC 90797</strain>
    </source>
</reference>
<protein>
    <submittedName>
        <fullName evidence="2">Uncharacterized protein</fullName>
    </submittedName>
</protein>
<dbReference type="EMBL" id="MU154717">
    <property type="protein sequence ID" value="KAF9488357.1"/>
    <property type="molecule type" value="Genomic_DNA"/>
</dbReference>
<keyword evidence="3" id="KW-1185">Reference proteome</keyword>
<name>A0A9P5ZJ44_PLEER</name>
<dbReference type="Proteomes" id="UP000807025">
    <property type="component" value="Unassembled WGS sequence"/>
</dbReference>
<feature type="region of interest" description="Disordered" evidence="1">
    <location>
        <begin position="198"/>
        <end position="231"/>
    </location>
</feature>
<dbReference type="OrthoDB" id="3219854at2759"/>